<dbReference type="InterPro" id="IPR005078">
    <property type="entry name" value="Peptidase_C54"/>
</dbReference>
<feature type="region of interest" description="Disordered" evidence="12">
    <location>
        <begin position="753"/>
        <end position="797"/>
    </location>
</feature>
<comment type="catalytic activity">
    <reaction evidence="10">
        <text>[protein]-C-terminal L-amino acid-glycyl-phosphatidylethanolamide + H2O = [protein]-C-terminal L-amino acid-glycine + a 1,2-diacyl-sn-glycero-3-phosphoethanolamine</text>
        <dbReference type="Rhea" id="RHEA:67548"/>
        <dbReference type="Rhea" id="RHEA-COMP:17323"/>
        <dbReference type="Rhea" id="RHEA-COMP:17324"/>
        <dbReference type="ChEBI" id="CHEBI:15377"/>
        <dbReference type="ChEBI" id="CHEBI:64612"/>
        <dbReference type="ChEBI" id="CHEBI:172940"/>
        <dbReference type="ChEBI" id="CHEBI:172941"/>
    </reaction>
    <physiologicalReaction direction="left-to-right" evidence="10">
        <dbReference type="Rhea" id="RHEA:67549"/>
    </physiologicalReaction>
</comment>
<keyword evidence="6 11" id="KW-0378">Hydrolase</keyword>
<evidence type="ECO:0000256" key="5">
    <source>
        <dbReference type="ARBA" id="ARBA00022670"/>
    </source>
</evidence>
<dbReference type="GO" id="GO:0015031">
    <property type="term" value="P:protein transport"/>
    <property type="evidence" value="ECO:0007669"/>
    <property type="project" value="UniProtKB-KW"/>
</dbReference>
<dbReference type="GO" id="GO:0004197">
    <property type="term" value="F:cysteine-type endopeptidase activity"/>
    <property type="evidence" value="ECO:0007669"/>
    <property type="project" value="TreeGrafter"/>
</dbReference>
<feature type="region of interest" description="Disordered" evidence="12">
    <location>
        <begin position="115"/>
        <end position="169"/>
    </location>
</feature>
<feature type="compositionally biased region" description="Polar residues" evidence="12">
    <location>
        <begin position="783"/>
        <end position="797"/>
    </location>
</feature>
<comment type="similarity">
    <text evidence="2 11">Belongs to the peptidase C54 family.</text>
</comment>
<keyword evidence="4 11" id="KW-0963">Cytoplasm</keyword>
<evidence type="ECO:0000313" key="14">
    <source>
        <dbReference type="EMBL" id="WFD00888.1"/>
    </source>
</evidence>
<keyword evidence="9" id="KW-0072">Autophagy</keyword>
<feature type="compositionally biased region" description="Basic and acidic residues" evidence="12">
    <location>
        <begin position="81"/>
        <end position="102"/>
    </location>
</feature>
<keyword evidence="5 11" id="KW-0645">Protease</keyword>
<accession>A0AAJ6CI08</accession>
<evidence type="ECO:0000259" key="13">
    <source>
        <dbReference type="Pfam" id="PF03416"/>
    </source>
</evidence>
<evidence type="ECO:0000256" key="8">
    <source>
        <dbReference type="ARBA" id="ARBA00022927"/>
    </source>
</evidence>
<sequence length="818" mass="90740">MSTDERTSTESTSGASIRVEDRGKRSKRIARIRQGLPRRMSMSKSERPVPVMNPSQGISQQSETWSEDATSMTSSKSQPYDTHRWEADTHSPADRSSEDSMIPRRIVQWITRVANSSEQLSPDTPDSTKSKSNGIPEPVSEPSQPHRGVRRRGHHRITRPIPADTSGNRVGQLGERLTLMRDRSRLWQLASDSTLKLHGTDPGVWLLGIYFGDPRPETAPAMDPSEASTESVHGSTSETTSEVMDNARSHTAWRALLHEHLRTLVWCTYRSHFPPIAQDGYIGADEEATSAAVSAATEELCIPTQSSTKSPSVDGDQQDSSTDAPQSIMQFLSRSREVLQNPGTTRDWLINQLESRGWQLPGLLAQLPITSALLSRNEITSPTIIAAKIQAILGAVEHDVLMALRRPLATNVAMARLRSLAANWGADTGLPGLWSYVRAIYQSVSSITQPNGPSCDTGWGCMLRSAQSLLATSLIRVHFGRHWTLPNTVDGQIQWRSDEEHAKYARILSLFYDDPSSACPFSVHRLAAEGKRLGIEVGSWFGPSTVAKALERLANPTRLGITLFVTHDGILYQDEVLEAAQDWHCPVLVLVAQRIGLEEVPKTYRRALKNTFTMPQSVGVAGGRPSSSVYFVGTQREQLLYLDPHTTRPSVPFRHVPPSLTGIEVLEKNDQVDLEKYQLLTSWYCHAYSTHELASYRPAQTQLMPLSVVDPSILMGFVLHSKEDWMDFRQAAAQLPAPVIHIVEHRPDYAKHSQEDTVCAQNPANESRSDSPTKHCTSEHVDTNTQGSRSGSKTSTDLDAKLAQSFKQDLELDPEWVL</sequence>
<feature type="region of interest" description="Disordered" evidence="12">
    <location>
        <begin position="218"/>
        <end position="238"/>
    </location>
</feature>
<dbReference type="EC" id="3.4.22.-" evidence="11"/>
<dbReference type="PANTHER" id="PTHR22624">
    <property type="entry name" value="CYSTEINE PROTEASE ATG4"/>
    <property type="match status" value="1"/>
</dbReference>
<evidence type="ECO:0000256" key="9">
    <source>
        <dbReference type="ARBA" id="ARBA00023006"/>
    </source>
</evidence>
<keyword evidence="8" id="KW-0653">Protein transport</keyword>
<proteinExistence type="inferred from homology"/>
<dbReference type="Pfam" id="PF03416">
    <property type="entry name" value="Peptidase_C54"/>
    <property type="match status" value="1"/>
</dbReference>
<evidence type="ECO:0000256" key="1">
    <source>
        <dbReference type="ARBA" id="ARBA00004329"/>
    </source>
</evidence>
<gene>
    <name evidence="14" type="primary">ATG4</name>
    <name evidence="14" type="ORF">MYAM1_003643</name>
</gene>
<dbReference type="EMBL" id="CP119948">
    <property type="protein sequence ID" value="WFD00888.1"/>
    <property type="molecule type" value="Genomic_DNA"/>
</dbReference>
<dbReference type="GO" id="GO:0016485">
    <property type="term" value="P:protein processing"/>
    <property type="evidence" value="ECO:0007669"/>
    <property type="project" value="TreeGrafter"/>
</dbReference>
<dbReference type="InterPro" id="IPR038765">
    <property type="entry name" value="Papain-like_cys_pep_sf"/>
</dbReference>
<dbReference type="GO" id="GO:0000045">
    <property type="term" value="P:autophagosome assembly"/>
    <property type="evidence" value="ECO:0007669"/>
    <property type="project" value="TreeGrafter"/>
</dbReference>
<evidence type="ECO:0000256" key="12">
    <source>
        <dbReference type="SAM" id="MobiDB-lite"/>
    </source>
</evidence>
<dbReference type="GO" id="GO:0019786">
    <property type="term" value="F:protein-phosphatidylethanolamide deconjugating activity"/>
    <property type="evidence" value="ECO:0007669"/>
    <property type="project" value="InterPro"/>
</dbReference>
<feature type="compositionally biased region" description="Polar residues" evidence="12">
    <location>
        <begin position="115"/>
        <end position="133"/>
    </location>
</feature>
<keyword evidence="15" id="KW-1185">Reference proteome</keyword>
<comment type="subcellular location">
    <subcellularLocation>
        <location evidence="11">Nucleus</location>
    </subcellularLocation>
    <subcellularLocation>
        <location evidence="11">Cytoplasm</location>
    </subcellularLocation>
    <subcellularLocation>
        <location evidence="1">Preautophagosomal structure</location>
    </subcellularLocation>
</comment>
<feature type="region of interest" description="Disordered" evidence="12">
    <location>
        <begin position="1"/>
        <end position="102"/>
    </location>
</feature>
<feature type="region of interest" description="Disordered" evidence="12">
    <location>
        <begin position="303"/>
        <end position="324"/>
    </location>
</feature>
<feature type="compositionally biased region" description="Basic and acidic residues" evidence="12">
    <location>
        <begin position="767"/>
        <end position="782"/>
    </location>
</feature>
<evidence type="ECO:0000256" key="10">
    <source>
        <dbReference type="ARBA" id="ARBA00029362"/>
    </source>
</evidence>
<keyword evidence="11" id="KW-0539">Nucleus</keyword>
<evidence type="ECO:0000256" key="2">
    <source>
        <dbReference type="ARBA" id="ARBA00010958"/>
    </source>
</evidence>
<feature type="compositionally biased region" description="Basic residues" evidence="12">
    <location>
        <begin position="147"/>
        <end position="158"/>
    </location>
</feature>
<dbReference type="SUPFAM" id="SSF54001">
    <property type="entry name" value="Cysteine proteinases"/>
    <property type="match status" value="1"/>
</dbReference>
<evidence type="ECO:0000256" key="6">
    <source>
        <dbReference type="ARBA" id="ARBA00022801"/>
    </source>
</evidence>
<dbReference type="InterPro" id="IPR046792">
    <property type="entry name" value="Peptidase_C54_cat"/>
</dbReference>
<dbReference type="GO" id="GO:0000423">
    <property type="term" value="P:mitophagy"/>
    <property type="evidence" value="ECO:0007669"/>
    <property type="project" value="TreeGrafter"/>
</dbReference>
<evidence type="ECO:0000256" key="7">
    <source>
        <dbReference type="ARBA" id="ARBA00022807"/>
    </source>
</evidence>
<name>A0AAJ6CI08_9BASI</name>
<dbReference type="GO" id="GO:0035973">
    <property type="term" value="P:aggrephagy"/>
    <property type="evidence" value="ECO:0007669"/>
    <property type="project" value="TreeGrafter"/>
</dbReference>
<dbReference type="GO" id="GO:0005634">
    <property type="term" value="C:nucleus"/>
    <property type="evidence" value="ECO:0007669"/>
    <property type="project" value="UniProtKB-SubCell"/>
</dbReference>
<evidence type="ECO:0000256" key="3">
    <source>
        <dbReference type="ARBA" id="ARBA00022448"/>
    </source>
</evidence>
<dbReference type="PANTHER" id="PTHR22624:SF49">
    <property type="entry name" value="CYSTEINE PROTEASE"/>
    <property type="match status" value="1"/>
</dbReference>
<evidence type="ECO:0000256" key="4">
    <source>
        <dbReference type="ARBA" id="ARBA00022490"/>
    </source>
</evidence>
<organism evidence="14 15">
    <name type="scientific">Malassezia yamatoensis</name>
    <dbReference type="NCBI Taxonomy" id="253288"/>
    <lineage>
        <taxon>Eukaryota</taxon>
        <taxon>Fungi</taxon>
        <taxon>Dikarya</taxon>
        <taxon>Basidiomycota</taxon>
        <taxon>Ustilaginomycotina</taxon>
        <taxon>Malasseziomycetes</taxon>
        <taxon>Malasseziales</taxon>
        <taxon>Malasseziaceae</taxon>
        <taxon>Malassezia</taxon>
    </lineage>
</organism>
<feature type="compositionally biased region" description="Polar residues" evidence="12">
    <location>
        <begin position="53"/>
        <end position="80"/>
    </location>
</feature>
<dbReference type="AlphaFoldDB" id="A0AAJ6CI08"/>
<comment type="function">
    <text evidence="11">Required for selective autophagic degradation of the nucleus (nucleophagy) as well as for mitophagy which contributes to regulate mitochondrial quantity and quality by eliminating the mitochondria to a basal level to fulfill cellular energy requirements and preventing excess ROS production.</text>
</comment>
<evidence type="ECO:0000313" key="15">
    <source>
        <dbReference type="Proteomes" id="UP001219567"/>
    </source>
</evidence>
<protein>
    <recommendedName>
        <fullName evidence="11">Cysteine protease</fullName>
        <ecNumber evidence="11">3.4.22.-</ecNumber>
    </recommendedName>
</protein>
<keyword evidence="7" id="KW-0788">Thiol protease</keyword>
<feature type="compositionally biased region" description="Polar residues" evidence="12">
    <location>
        <begin position="226"/>
        <end position="238"/>
    </location>
</feature>
<dbReference type="GO" id="GO:0034727">
    <property type="term" value="P:piecemeal microautophagy of the nucleus"/>
    <property type="evidence" value="ECO:0007669"/>
    <property type="project" value="TreeGrafter"/>
</dbReference>
<evidence type="ECO:0000256" key="11">
    <source>
        <dbReference type="RuleBase" id="RU363115"/>
    </source>
</evidence>
<dbReference type="Proteomes" id="UP001219567">
    <property type="component" value="Chromosome 6"/>
</dbReference>
<keyword evidence="3" id="KW-0813">Transport</keyword>
<dbReference type="GO" id="GO:0000407">
    <property type="term" value="C:phagophore assembly site"/>
    <property type="evidence" value="ECO:0007669"/>
    <property type="project" value="UniProtKB-SubCell"/>
</dbReference>
<reference evidence="14 15" key="1">
    <citation type="submission" date="2023-03" db="EMBL/GenBank/DDBJ databases">
        <title>Mating type loci evolution in Malassezia.</title>
        <authorList>
            <person name="Coelho M.A."/>
        </authorList>
    </citation>
    <scope>NUCLEOTIDE SEQUENCE [LARGE SCALE GENOMIC DNA]</scope>
    <source>
        <strain evidence="14 15">CBS 9725</strain>
    </source>
</reference>
<feature type="domain" description="Peptidase C54 catalytic" evidence="13">
    <location>
        <begin position="259"/>
        <end position="730"/>
    </location>
</feature>